<evidence type="ECO:0000259" key="2">
    <source>
        <dbReference type="Pfam" id="PF07883"/>
    </source>
</evidence>
<proteinExistence type="predicted"/>
<dbReference type="GO" id="GO:0046872">
    <property type="term" value="F:metal ion binding"/>
    <property type="evidence" value="ECO:0007669"/>
    <property type="project" value="UniProtKB-KW"/>
</dbReference>
<dbReference type="InterPro" id="IPR013096">
    <property type="entry name" value="Cupin_2"/>
</dbReference>
<keyword evidence="1" id="KW-0479">Metal-binding</keyword>
<dbReference type="SUPFAM" id="SSF51182">
    <property type="entry name" value="RmlC-like cupins"/>
    <property type="match status" value="1"/>
</dbReference>
<protein>
    <submittedName>
        <fullName evidence="3">Cupin 2 domain-containing protein</fullName>
    </submittedName>
</protein>
<dbReference type="AlphaFoldDB" id="A0A1B6NSK1"/>
<accession>A0A1B6NSK1</accession>
<dbReference type="Gene3D" id="2.60.120.10">
    <property type="entry name" value="Jelly Rolls"/>
    <property type="match status" value="2"/>
</dbReference>
<evidence type="ECO:0000313" key="3">
    <source>
        <dbReference type="EMBL" id="KTF05902.1"/>
    </source>
</evidence>
<sequence>MSVLSERLVRYEELIPCRNAFIDTRSPGSDQKENFTIIGPGVAENPDQHVHIAIPHGFNIGGARQPPGCLNSQHSHLTEEVFVVSQGSWHFTTGVEGNDAVVRMEEGDIISIPMDLFRGFENVGDGTGYLYAVLGQDDPGRVLWAPQVFDMASDYGLVLLENGGLVDTTLGQKIPEGVAPMPKTSAEQIAQHRVIDDEALEQCVVRLADFPFSNNTALTQGTDVLEAPLIGPASADEKLGETKLNWSHGFCVRALKFKPGAFITTHKRFEEEVVYVQEGCIKMLVDGEALILNKGDTFTTPIGAVRSFAQQGDEVALIYVTRRGDTAKAPEFID</sequence>
<comment type="caution">
    <text evidence="3">The sequence shown here is derived from an EMBL/GenBank/DDBJ whole genome shotgun (WGS) entry which is preliminary data.</text>
</comment>
<evidence type="ECO:0000256" key="1">
    <source>
        <dbReference type="ARBA" id="ARBA00022723"/>
    </source>
</evidence>
<dbReference type="PANTHER" id="PTHR35848">
    <property type="entry name" value="OXALATE-BINDING PROTEIN"/>
    <property type="match status" value="1"/>
</dbReference>
<organism evidence="3">
    <name type="scientific">marine sediment metagenome</name>
    <dbReference type="NCBI Taxonomy" id="412755"/>
    <lineage>
        <taxon>unclassified sequences</taxon>
        <taxon>metagenomes</taxon>
        <taxon>ecological metagenomes</taxon>
    </lineage>
</organism>
<dbReference type="InterPro" id="IPR011051">
    <property type="entry name" value="RmlC_Cupin_sf"/>
</dbReference>
<gene>
    <name evidence="3" type="ORF">MGSAQ_002602</name>
</gene>
<reference evidence="3" key="1">
    <citation type="submission" date="2013-11" db="EMBL/GenBank/DDBJ databases">
        <title>Microbial diversity, functional groups and degradation webs in Northern and Southern Mediterranean and Red Sea marine crude oil polluted sites.</title>
        <authorList>
            <person name="Daffonchio D."/>
            <person name="Mapelli F."/>
            <person name="Ferrer M."/>
            <person name="Richter M."/>
            <person name="Cherif A."/>
            <person name="Malkawi H.I."/>
            <person name="Yakimov M.M."/>
            <person name="Abdel-Fattah Y.R."/>
            <person name="Blaghen M."/>
            <person name="Golyshin P.N."/>
            <person name="Kalogerakis N."/>
            <person name="Boon N."/>
            <person name="Magagnini M."/>
            <person name="Fava F."/>
        </authorList>
    </citation>
    <scope>NUCLEOTIDE SEQUENCE</scope>
</reference>
<dbReference type="InterPro" id="IPR051610">
    <property type="entry name" value="GPI/OXD"/>
</dbReference>
<feature type="domain" description="Cupin type-2" evidence="2">
    <location>
        <begin position="256"/>
        <end position="319"/>
    </location>
</feature>
<name>A0A1B6NSK1_9ZZZZ</name>
<dbReference type="Pfam" id="PF07883">
    <property type="entry name" value="Cupin_2"/>
    <property type="match status" value="1"/>
</dbReference>
<dbReference type="InterPro" id="IPR014710">
    <property type="entry name" value="RmlC-like_jellyroll"/>
</dbReference>
<dbReference type="EMBL" id="AYSL01001498">
    <property type="protein sequence ID" value="KTF05902.1"/>
    <property type="molecule type" value="Genomic_DNA"/>
</dbReference>